<evidence type="ECO:0000256" key="1">
    <source>
        <dbReference type="SAM" id="MobiDB-lite"/>
    </source>
</evidence>
<dbReference type="EMBL" id="PDCK01000045">
    <property type="protein sequence ID" value="PRQ15852.1"/>
    <property type="molecule type" value="Genomic_DNA"/>
</dbReference>
<comment type="caution">
    <text evidence="2">The sequence shown here is derived from an EMBL/GenBank/DDBJ whole genome shotgun (WGS) entry which is preliminary data.</text>
</comment>
<dbReference type="PANTHER" id="PTHR35125">
    <property type="entry name" value="NEURON NAVIGATOR 1-LIKE-RELATED"/>
    <property type="match status" value="1"/>
</dbReference>
<feature type="region of interest" description="Disordered" evidence="1">
    <location>
        <begin position="38"/>
        <end position="91"/>
    </location>
</feature>
<reference evidence="2 3" key="1">
    <citation type="journal article" date="2018" name="Nat. Genet.">
        <title>The Rosa genome provides new insights in the design of modern roses.</title>
        <authorList>
            <person name="Bendahmane M."/>
        </authorList>
    </citation>
    <scope>NUCLEOTIDE SEQUENCE [LARGE SCALE GENOMIC DNA]</scope>
    <source>
        <strain evidence="3">cv. Old Blush</strain>
    </source>
</reference>
<evidence type="ECO:0000313" key="3">
    <source>
        <dbReference type="Proteomes" id="UP000238479"/>
    </source>
</evidence>
<keyword evidence="3" id="KW-1185">Reference proteome</keyword>
<name>A0A2P6P1P6_ROSCH</name>
<protein>
    <submittedName>
        <fullName evidence="2">Uncharacterized protein</fullName>
    </submittedName>
</protein>
<gene>
    <name evidence="2" type="ORF">RchiOBHm_Chr7g0177911</name>
</gene>
<feature type="compositionally biased region" description="Acidic residues" evidence="1">
    <location>
        <begin position="80"/>
        <end position="91"/>
    </location>
</feature>
<sequence>MASEVCGLIQDLNLNDHSIVTTGASVAEKDDVLKGGFGGSKAYGDLSKCGKPAMTEESSQKQQPSDIDESNIKRKGGVVTEEDIADEDSDSDYDFFDERVVKRSDPTKEEILEIMAYEHDHRRCIELQEKALKEEYAFENPAYSPFFDLPWEEEFESKPMDVSELLEILDSLKELGEVDGTYECVDAATVLG</sequence>
<evidence type="ECO:0000313" key="2">
    <source>
        <dbReference type="EMBL" id="PRQ15852.1"/>
    </source>
</evidence>
<dbReference type="Proteomes" id="UP000238479">
    <property type="component" value="Chromosome 7"/>
</dbReference>
<organism evidence="2 3">
    <name type="scientific">Rosa chinensis</name>
    <name type="common">China rose</name>
    <dbReference type="NCBI Taxonomy" id="74649"/>
    <lineage>
        <taxon>Eukaryota</taxon>
        <taxon>Viridiplantae</taxon>
        <taxon>Streptophyta</taxon>
        <taxon>Embryophyta</taxon>
        <taxon>Tracheophyta</taxon>
        <taxon>Spermatophyta</taxon>
        <taxon>Magnoliopsida</taxon>
        <taxon>eudicotyledons</taxon>
        <taxon>Gunneridae</taxon>
        <taxon>Pentapetalae</taxon>
        <taxon>rosids</taxon>
        <taxon>fabids</taxon>
        <taxon>Rosales</taxon>
        <taxon>Rosaceae</taxon>
        <taxon>Rosoideae</taxon>
        <taxon>Rosoideae incertae sedis</taxon>
        <taxon>Rosa</taxon>
    </lineage>
</organism>
<dbReference type="AlphaFoldDB" id="A0A2P6P1P6"/>
<accession>A0A2P6P1P6</accession>
<feature type="compositionally biased region" description="Polar residues" evidence="1">
    <location>
        <begin position="56"/>
        <end position="65"/>
    </location>
</feature>
<proteinExistence type="predicted"/>
<dbReference type="Gramene" id="PRQ15852">
    <property type="protein sequence ID" value="PRQ15852"/>
    <property type="gene ID" value="RchiOBHm_Chr7g0177911"/>
</dbReference>
<dbReference type="InterPro" id="IPR039326">
    <property type="entry name" value="Patronus"/>
</dbReference>
<dbReference type="GO" id="GO:0007346">
    <property type="term" value="P:regulation of mitotic cell cycle"/>
    <property type="evidence" value="ECO:0007669"/>
    <property type="project" value="InterPro"/>
</dbReference>